<name>A0A8X6VZ57_TRICX</name>
<keyword evidence="2" id="KW-1185">Reference proteome</keyword>
<proteinExistence type="predicted"/>
<dbReference type="Proteomes" id="UP000887159">
    <property type="component" value="Unassembled WGS sequence"/>
</dbReference>
<comment type="caution">
    <text evidence="1">The sequence shown here is derived from an EMBL/GenBank/DDBJ whole genome shotgun (WGS) entry which is preliminary data.</text>
</comment>
<gene>
    <name evidence="1" type="ORF">TNCV_2693251</name>
</gene>
<dbReference type="EMBL" id="BMAU01021370">
    <property type="protein sequence ID" value="GFY25134.1"/>
    <property type="molecule type" value="Genomic_DNA"/>
</dbReference>
<dbReference type="AlphaFoldDB" id="A0A8X6VZ57"/>
<evidence type="ECO:0000313" key="1">
    <source>
        <dbReference type="EMBL" id="GFY25134.1"/>
    </source>
</evidence>
<sequence length="164" mass="18614">MLCRERFTSSARVRAGLPFCANGLTTCVFKRRNNAAVFSWTTAPCHRTVAEGSERIQRPARSRISIPSSSSIFSGTARQLPPATIREAEANVVMPVPFFRHLQTLTYIYPFRMLLNCQHHGDISIFTFQSKLFAYPLFSLVSVAHVKSYDNKYVLIEALAYKLY</sequence>
<accession>A0A8X6VZ57</accession>
<evidence type="ECO:0000313" key="2">
    <source>
        <dbReference type="Proteomes" id="UP000887159"/>
    </source>
</evidence>
<protein>
    <submittedName>
        <fullName evidence="1">Uncharacterized protein</fullName>
    </submittedName>
</protein>
<organism evidence="1 2">
    <name type="scientific">Trichonephila clavipes</name>
    <name type="common">Golden silk orbweaver</name>
    <name type="synonym">Nephila clavipes</name>
    <dbReference type="NCBI Taxonomy" id="2585209"/>
    <lineage>
        <taxon>Eukaryota</taxon>
        <taxon>Metazoa</taxon>
        <taxon>Ecdysozoa</taxon>
        <taxon>Arthropoda</taxon>
        <taxon>Chelicerata</taxon>
        <taxon>Arachnida</taxon>
        <taxon>Araneae</taxon>
        <taxon>Araneomorphae</taxon>
        <taxon>Entelegynae</taxon>
        <taxon>Araneoidea</taxon>
        <taxon>Nephilidae</taxon>
        <taxon>Trichonephila</taxon>
    </lineage>
</organism>
<reference evidence="1" key="1">
    <citation type="submission" date="2020-08" db="EMBL/GenBank/DDBJ databases">
        <title>Multicomponent nature underlies the extraordinary mechanical properties of spider dragline silk.</title>
        <authorList>
            <person name="Kono N."/>
            <person name="Nakamura H."/>
            <person name="Mori M."/>
            <person name="Yoshida Y."/>
            <person name="Ohtoshi R."/>
            <person name="Malay A.D."/>
            <person name="Moran D.A.P."/>
            <person name="Tomita M."/>
            <person name="Numata K."/>
            <person name="Arakawa K."/>
        </authorList>
    </citation>
    <scope>NUCLEOTIDE SEQUENCE</scope>
</reference>